<sequence length="111" mass="11955">MEILEIFTARDLRNRSGDLLRGATAGQISLVTKRGKPAFVAVPFDRHLLEYGLHRTMAIDLFKSHQVTLAQGAKIAAMPVGDFISLLGVAGICAVDYSADELENDLAVALS</sequence>
<dbReference type="InterPro" id="IPR036165">
    <property type="entry name" value="YefM-like_sf"/>
</dbReference>
<dbReference type="NCBIfam" id="TIGR01552">
    <property type="entry name" value="phd_fam"/>
    <property type="match status" value="1"/>
</dbReference>
<reference evidence="2" key="1">
    <citation type="submission" date="2018-06" db="EMBL/GenBank/DDBJ databases">
        <authorList>
            <person name="Zhirakovskaya E."/>
        </authorList>
    </citation>
    <scope>NUCLEOTIDE SEQUENCE</scope>
</reference>
<proteinExistence type="inferred from homology"/>
<protein>
    <submittedName>
        <fullName evidence="2">Uncharacterized protein</fullName>
    </submittedName>
</protein>
<evidence type="ECO:0000256" key="1">
    <source>
        <dbReference type="ARBA" id="ARBA00009981"/>
    </source>
</evidence>
<name>A0A3B1BHE0_9ZZZZ</name>
<evidence type="ECO:0000313" key="2">
    <source>
        <dbReference type="EMBL" id="VAX11493.1"/>
    </source>
</evidence>
<comment type="similarity">
    <text evidence="1">Belongs to the phD/YefM antitoxin family.</text>
</comment>
<dbReference type="AlphaFoldDB" id="A0A3B1BHE0"/>
<dbReference type="Pfam" id="PF03683">
    <property type="entry name" value="UPF0175"/>
    <property type="match status" value="1"/>
</dbReference>
<organism evidence="2">
    <name type="scientific">hydrothermal vent metagenome</name>
    <dbReference type="NCBI Taxonomy" id="652676"/>
    <lineage>
        <taxon>unclassified sequences</taxon>
        <taxon>metagenomes</taxon>
        <taxon>ecological metagenomes</taxon>
    </lineage>
</organism>
<accession>A0A3B1BHE0</accession>
<dbReference type="EMBL" id="UOFX01000085">
    <property type="protein sequence ID" value="VAX11493.1"/>
    <property type="molecule type" value="Genomic_DNA"/>
</dbReference>
<dbReference type="InterPro" id="IPR005368">
    <property type="entry name" value="UPF0175"/>
</dbReference>
<gene>
    <name evidence="2" type="ORF">MNBD_GAMMA26-2550</name>
</gene>
<dbReference type="SUPFAM" id="SSF143120">
    <property type="entry name" value="YefM-like"/>
    <property type="match status" value="1"/>
</dbReference>